<keyword evidence="1" id="KW-0732">Signal</keyword>
<evidence type="ECO:0000259" key="2">
    <source>
        <dbReference type="Pfam" id="PF01425"/>
    </source>
</evidence>
<gene>
    <name evidence="3" type="ORF">IFR04_015723</name>
</gene>
<feature type="domain" description="Amidase" evidence="2">
    <location>
        <begin position="53"/>
        <end position="218"/>
    </location>
</feature>
<name>A0A8H7T2I6_9HELO</name>
<dbReference type="InterPro" id="IPR036928">
    <property type="entry name" value="AS_sf"/>
</dbReference>
<dbReference type="EMBL" id="JAFJYH010000515">
    <property type="protein sequence ID" value="KAG4411137.1"/>
    <property type="molecule type" value="Genomic_DNA"/>
</dbReference>
<dbReference type="SUPFAM" id="SSF75304">
    <property type="entry name" value="Amidase signature (AS) enzymes"/>
    <property type="match status" value="1"/>
</dbReference>
<proteinExistence type="predicted"/>
<accession>A0A8H7T2I6</accession>
<evidence type="ECO:0000256" key="1">
    <source>
        <dbReference type="SAM" id="SignalP"/>
    </source>
</evidence>
<evidence type="ECO:0000313" key="3">
    <source>
        <dbReference type="EMBL" id="KAG4411137.1"/>
    </source>
</evidence>
<dbReference type="Proteomes" id="UP000664132">
    <property type="component" value="Unassembled WGS sequence"/>
</dbReference>
<dbReference type="Gene3D" id="3.90.1300.10">
    <property type="entry name" value="Amidase signature (AS) domain"/>
    <property type="match status" value="1"/>
</dbReference>
<keyword evidence="4" id="KW-1185">Reference proteome</keyword>
<feature type="signal peptide" evidence="1">
    <location>
        <begin position="1"/>
        <end position="20"/>
    </location>
</feature>
<dbReference type="PANTHER" id="PTHR42678">
    <property type="entry name" value="AMIDASE"/>
    <property type="match status" value="1"/>
</dbReference>
<dbReference type="OrthoDB" id="566138at2759"/>
<dbReference type="PANTHER" id="PTHR42678:SF34">
    <property type="entry name" value="OS04G0183300 PROTEIN"/>
    <property type="match status" value="1"/>
</dbReference>
<dbReference type="Pfam" id="PF01425">
    <property type="entry name" value="Amidase"/>
    <property type="match status" value="1"/>
</dbReference>
<sequence>MSFRVPLLLVFLAFVQVILAGSPHPSAKYPALIDATLMSLSEGLESKSFSSVDLVNAYSARISEVQDDFHAVLELNPDALSIASSLDRERSRAHIRGPLHGIPILLKDLIGTKDKMNTTAGSYALLGARLPQDSTIAKKLREAGAILLGKTSVSEWANFRSFNSSNGWCARVGQAYGPYYPGQDPWGSSTGSAIGASLGLAWANIGTETDGYMVIPVSSHLDTIGTLARTVKDAAYLLQAIAGKDPNDNYTSAIPNVPNYVKACKLSGLSGMRIGVPRNAIALGSTTTFEPAQSTAFEKALSVLRNAGAIIVDNTNLTAAEEFWTSSIPGQVVSADFLVDLPKFLSKLNTNPNKITDLSSLRAFVQNYPSEEYPDRDTGIWDVTLLGFNSTSPEFWVAYQKNLFYGTEGGLLGALDRHNLDAVIMPADYSAHHFAAPVGAPVVTVPMGVYPAGSTIVKDPRGLVERAEGIPFGLSFLGRRWSEEKLIEMAYAFEQRTNFRSKVKPYKVPKTELRDVVGR</sequence>
<evidence type="ECO:0000313" key="4">
    <source>
        <dbReference type="Proteomes" id="UP000664132"/>
    </source>
</evidence>
<protein>
    <recommendedName>
        <fullName evidence="2">Amidase domain-containing protein</fullName>
    </recommendedName>
</protein>
<comment type="caution">
    <text evidence="3">The sequence shown here is derived from an EMBL/GenBank/DDBJ whole genome shotgun (WGS) entry which is preliminary data.</text>
</comment>
<reference evidence="3" key="1">
    <citation type="submission" date="2021-02" db="EMBL/GenBank/DDBJ databases">
        <title>Genome sequence Cadophora malorum strain M34.</title>
        <authorList>
            <person name="Stefanovic E."/>
            <person name="Vu D."/>
            <person name="Scully C."/>
            <person name="Dijksterhuis J."/>
            <person name="Roader J."/>
            <person name="Houbraken J."/>
        </authorList>
    </citation>
    <scope>NUCLEOTIDE SEQUENCE</scope>
    <source>
        <strain evidence="3">M34</strain>
    </source>
</reference>
<feature type="chain" id="PRO_5034047718" description="Amidase domain-containing protein" evidence="1">
    <location>
        <begin position="21"/>
        <end position="519"/>
    </location>
</feature>
<organism evidence="3 4">
    <name type="scientific">Cadophora malorum</name>
    <dbReference type="NCBI Taxonomy" id="108018"/>
    <lineage>
        <taxon>Eukaryota</taxon>
        <taxon>Fungi</taxon>
        <taxon>Dikarya</taxon>
        <taxon>Ascomycota</taxon>
        <taxon>Pezizomycotina</taxon>
        <taxon>Leotiomycetes</taxon>
        <taxon>Helotiales</taxon>
        <taxon>Ploettnerulaceae</taxon>
        <taxon>Cadophora</taxon>
    </lineage>
</organism>
<dbReference type="InterPro" id="IPR023631">
    <property type="entry name" value="Amidase_dom"/>
</dbReference>
<dbReference type="AlphaFoldDB" id="A0A8H7T2I6"/>